<protein>
    <submittedName>
        <fullName evidence="2">Uncharacterized protein</fullName>
    </submittedName>
</protein>
<dbReference type="OrthoDB" id="113983at2759"/>
<dbReference type="GeneID" id="20088424"/>
<feature type="region of interest" description="Disordered" evidence="1">
    <location>
        <begin position="181"/>
        <end position="200"/>
    </location>
</feature>
<sequence>MAYNIYISQTNELTANRVRQFIMPVRACIEPVTKQRIAKWDMGKDPEDVTEDEWIAWFMLAYQVDPRALDSLKKQIRAAAVFGMSITDADSRIGRMLDGMSVAIRRDRQDCVIREESTAIVKIIVDAIKPSTLHRAVTEHISLARNKALKNDVYRFVRWLREFAIGHARYVGYEEELKPSATHDAPKAAQGAKGASRPGVPLSRRQTVISSSTPAVTPEFPQGGCLKYKSPDHRVQNSPAVTKDEAIVLLKSHAKTLAQRRGDTTKGRKPQDGRLATIRNATVKSGRETLLTVVDGVVPVCASLLDSGQI</sequence>
<gene>
    <name evidence="2" type="ORF">H310_11374</name>
</gene>
<reference evidence="2" key="1">
    <citation type="submission" date="2013-12" db="EMBL/GenBank/DDBJ databases">
        <title>The Genome Sequence of Aphanomyces invadans NJM9701.</title>
        <authorList>
            <consortium name="The Broad Institute Genomics Platform"/>
            <person name="Russ C."/>
            <person name="Tyler B."/>
            <person name="van West P."/>
            <person name="Dieguez-Uribeondo J."/>
            <person name="Young S.K."/>
            <person name="Zeng Q."/>
            <person name="Gargeya S."/>
            <person name="Fitzgerald M."/>
            <person name="Abouelleil A."/>
            <person name="Alvarado L."/>
            <person name="Chapman S.B."/>
            <person name="Gainer-Dewar J."/>
            <person name="Goldberg J."/>
            <person name="Griggs A."/>
            <person name="Gujja S."/>
            <person name="Hansen M."/>
            <person name="Howarth C."/>
            <person name="Imamovic A."/>
            <person name="Ireland A."/>
            <person name="Larimer J."/>
            <person name="McCowan C."/>
            <person name="Murphy C."/>
            <person name="Pearson M."/>
            <person name="Poon T.W."/>
            <person name="Priest M."/>
            <person name="Roberts A."/>
            <person name="Saif S."/>
            <person name="Shea T."/>
            <person name="Sykes S."/>
            <person name="Wortman J."/>
            <person name="Nusbaum C."/>
            <person name="Birren B."/>
        </authorList>
    </citation>
    <scope>NUCLEOTIDE SEQUENCE [LARGE SCALE GENOMIC DNA]</scope>
    <source>
        <strain evidence="2">NJM9701</strain>
    </source>
</reference>
<dbReference type="AlphaFoldDB" id="A0A024TN81"/>
<dbReference type="RefSeq" id="XP_008876264.1">
    <property type="nucleotide sequence ID" value="XM_008878042.1"/>
</dbReference>
<accession>A0A024TN81</accession>
<proteinExistence type="predicted"/>
<organism evidence="2">
    <name type="scientific">Aphanomyces invadans</name>
    <dbReference type="NCBI Taxonomy" id="157072"/>
    <lineage>
        <taxon>Eukaryota</taxon>
        <taxon>Sar</taxon>
        <taxon>Stramenopiles</taxon>
        <taxon>Oomycota</taxon>
        <taxon>Saprolegniomycetes</taxon>
        <taxon>Saprolegniales</taxon>
        <taxon>Verrucalvaceae</taxon>
        <taxon>Aphanomyces</taxon>
    </lineage>
</organism>
<dbReference type="VEuPathDB" id="FungiDB:H310_11374"/>
<evidence type="ECO:0000313" key="2">
    <source>
        <dbReference type="EMBL" id="ETV95091.1"/>
    </source>
</evidence>
<name>A0A024TN81_9STRA</name>
<dbReference type="EMBL" id="KI913982">
    <property type="protein sequence ID" value="ETV95091.1"/>
    <property type="molecule type" value="Genomic_DNA"/>
</dbReference>
<evidence type="ECO:0000256" key="1">
    <source>
        <dbReference type="SAM" id="MobiDB-lite"/>
    </source>
</evidence>